<evidence type="ECO:0000259" key="3">
    <source>
        <dbReference type="Pfam" id="PF00460"/>
    </source>
</evidence>
<dbReference type="AlphaFoldDB" id="A0A1C0ZYF2"/>
<dbReference type="GO" id="GO:0009425">
    <property type="term" value="C:bacterial-type flagellum basal body"/>
    <property type="evidence" value="ECO:0007669"/>
    <property type="project" value="UniProtKB-SubCell"/>
</dbReference>
<dbReference type="STRING" id="512399.A8709_20485"/>
<dbReference type="InterPro" id="IPR020013">
    <property type="entry name" value="Flagellar_FlgE/F/G"/>
</dbReference>
<comment type="caution">
    <text evidence="5">The sequence shown here is derived from an EMBL/GenBank/DDBJ whole genome shotgun (WGS) entry which is preliminary data.</text>
</comment>
<dbReference type="InterPro" id="IPR001444">
    <property type="entry name" value="Flag_bb_rod_N"/>
</dbReference>
<dbReference type="NCBIfam" id="TIGR03506">
    <property type="entry name" value="FlgEFG_subfam"/>
    <property type="match status" value="1"/>
</dbReference>
<keyword evidence="5" id="KW-0969">Cilium</keyword>
<comment type="similarity">
    <text evidence="1 2">Belongs to the flagella basal body rod proteins family.</text>
</comment>
<keyword evidence="2" id="KW-0975">Bacterial flagellum</keyword>
<organism evidence="5 6">
    <name type="scientific">Paenibacillus pectinilyticus</name>
    <dbReference type="NCBI Taxonomy" id="512399"/>
    <lineage>
        <taxon>Bacteria</taxon>
        <taxon>Bacillati</taxon>
        <taxon>Bacillota</taxon>
        <taxon>Bacilli</taxon>
        <taxon>Bacillales</taxon>
        <taxon>Paenibacillaceae</taxon>
        <taxon>Paenibacillus</taxon>
    </lineage>
</organism>
<sequence length="288" mass="31114">MNNSMINSSVSMHSLQQKLDILSNNIANVNTNGFKKKEASFEDVLTNVQAQPEGFRQQGRFSPLGFNQGWGSRLVQIQTNLSQGPIHPTGLPTDFAIQGDGLFEVSVSKIDENGNQVFQPAWTRNGAFSLTPDGTGGTVLTTKEGHFVAGTDGNPIHVPVGYRAVVGKDGTFQGYNEQDPAAEPITLGQIKLVRVVRPQLLQDVGDNLYTLPAEVTAGEKANILQDVNGVAGTNATRVSLMQGFLEQSNVTLSDEMTDLVIVQRALQLNSRAITSSDQMMNMANNLRV</sequence>
<gene>
    <name evidence="5" type="ORF">A8709_20485</name>
</gene>
<dbReference type="Pfam" id="PF06429">
    <property type="entry name" value="Flg_bbr_C"/>
    <property type="match status" value="1"/>
</dbReference>
<dbReference type="PANTHER" id="PTHR30435">
    <property type="entry name" value="FLAGELLAR PROTEIN"/>
    <property type="match status" value="1"/>
</dbReference>
<dbReference type="EMBL" id="LYPC01000025">
    <property type="protein sequence ID" value="OCT13127.1"/>
    <property type="molecule type" value="Genomic_DNA"/>
</dbReference>
<dbReference type="GO" id="GO:0071978">
    <property type="term" value="P:bacterial-type flagellum-dependent swarming motility"/>
    <property type="evidence" value="ECO:0007669"/>
    <property type="project" value="TreeGrafter"/>
</dbReference>
<dbReference type="OrthoDB" id="9800375at2"/>
<keyword evidence="6" id="KW-1185">Reference proteome</keyword>
<proteinExistence type="inferred from homology"/>
<comment type="subcellular location">
    <subcellularLocation>
        <location evidence="2">Bacterial flagellum basal body</location>
    </subcellularLocation>
</comment>
<feature type="domain" description="Flagellar basal-body/hook protein C-terminal" evidence="4">
    <location>
        <begin position="241"/>
        <end position="286"/>
    </location>
</feature>
<name>A0A1C0ZYF2_9BACL</name>
<evidence type="ECO:0000313" key="6">
    <source>
        <dbReference type="Proteomes" id="UP000093309"/>
    </source>
</evidence>
<dbReference type="Proteomes" id="UP000093309">
    <property type="component" value="Unassembled WGS sequence"/>
</dbReference>
<dbReference type="Pfam" id="PF00460">
    <property type="entry name" value="Flg_bb_rod"/>
    <property type="match status" value="1"/>
</dbReference>
<keyword evidence="5" id="KW-0966">Cell projection</keyword>
<evidence type="ECO:0000256" key="2">
    <source>
        <dbReference type="RuleBase" id="RU362116"/>
    </source>
</evidence>
<evidence type="ECO:0000313" key="5">
    <source>
        <dbReference type="EMBL" id="OCT13127.1"/>
    </source>
</evidence>
<accession>A0A1C0ZYF2</accession>
<dbReference type="InterPro" id="IPR010930">
    <property type="entry name" value="Flg_bb/hook_C_dom"/>
</dbReference>
<reference evidence="6" key="1">
    <citation type="submission" date="2016-05" db="EMBL/GenBank/DDBJ databases">
        <title>Paenibacillus oryzae. sp. nov., isolated from the rice root.</title>
        <authorList>
            <person name="Zhang J."/>
            <person name="Zhang X."/>
        </authorList>
    </citation>
    <scope>NUCLEOTIDE SEQUENCE [LARGE SCALE GENOMIC DNA]</scope>
    <source>
        <strain evidence="6">KCTC13222</strain>
    </source>
</reference>
<dbReference type="PANTHER" id="PTHR30435:SF19">
    <property type="entry name" value="FLAGELLAR BASAL-BODY ROD PROTEIN FLGG"/>
    <property type="match status" value="1"/>
</dbReference>
<feature type="domain" description="Flagellar basal body rod protein N-terminal" evidence="3">
    <location>
        <begin position="15"/>
        <end position="35"/>
    </location>
</feature>
<evidence type="ECO:0000259" key="4">
    <source>
        <dbReference type="Pfam" id="PF06429"/>
    </source>
</evidence>
<evidence type="ECO:0000256" key="1">
    <source>
        <dbReference type="ARBA" id="ARBA00009677"/>
    </source>
</evidence>
<protein>
    <submittedName>
        <fullName evidence="5">Flagellar biosynthesis protein FlgG</fullName>
    </submittedName>
</protein>
<dbReference type="RefSeq" id="WP_065854520.1">
    <property type="nucleotide sequence ID" value="NZ_LYPC01000025.1"/>
</dbReference>
<dbReference type="InterPro" id="IPR037925">
    <property type="entry name" value="FlgE/F/G-like"/>
</dbReference>
<dbReference type="SUPFAM" id="SSF117143">
    <property type="entry name" value="Flagellar hook protein flgE"/>
    <property type="match status" value="1"/>
</dbReference>
<keyword evidence="5" id="KW-0282">Flagellum</keyword>